<evidence type="ECO:0000313" key="2">
    <source>
        <dbReference type="Proteomes" id="UP000075025"/>
    </source>
</evidence>
<name>A0A147EYX3_MICTE</name>
<accession>A0A147EYX3</accession>
<dbReference type="RefSeq" id="WP_153004167.1">
    <property type="nucleotide sequence ID" value="NZ_LDRT01000031.1"/>
</dbReference>
<dbReference type="AlphaFoldDB" id="A0A147EYX3"/>
<proteinExistence type="predicted"/>
<comment type="caution">
    <text evidence="1">The sequence shown here is derived from an EMBL/GenBank/DDBJ whole genome shotgun (WGS) entry which is preliminary data.</text>
</comment>
<dbReference type="PATRIC" id="fig|2033.6.peg.2116"/>
<dbReference type="Proteomes" id="UP000075025">
    <property type="component" value="Unassembled WGS sequence"/>
</dbReference>
<organism evidence="1 2">
    <name type="scientific">Microbacterium testaceum</name>
    <name type="common">Aureobacterium testaceum</name>
    <name type="synonym">Brevibacterium testaceum</name>
    <dbReference type="NCBI Taxonomy" id="2033"/>
    <lineage>
        <taxon>Bacteria</taxon>
        <taxon>Bacillati</taxon>
        <taxon>Actinomycetota</taxon>
        <taxon>Actinomycetes</taxon>
        <taxon>Micrococcales</taxon>
        <taxon>Microbacteriaceae</taxon>
        <taxon>Microbacterium</taxon>
    </lineage>
</organism>
<protein>
    <submittedName>
        <fullName evidence="1">Uncharacterized protein</fullName>
    </submittedName>
</protein>
<reference evidence="1 2" key="1">
    <citation type="journal article" date="2016" name="Front. Microbiol.">
        <title>Genomic Resource of Rice Seed Associated Bacteria.</title>
        <authorList>
            <person name="Midha S."/>
            <person name="Bansal K."/>
            <person name="Sharma S."/>
            <person name="Kumar N."/>
            <person name="Patil P.P."/>
            <person name="Chaudhry V."/>
            <person name="Patil P.B."/>
        </authorList>
    </citation>
    <scope>NUCLEOTIDE SEQUENCE [LARGE SCALE GENOMIC DNA]</scope>
    <source>
        <strain evidence="1 2">NS220</strain>
    </source>
</reference>
<dbReference type="EMBL" id="LDRT01000031">
    <property type="protein sequence ID" value="KTR95517.1"/>
    <property type="molecule type" value="Genomic_DNA"/>
</dbReference>
<sequence>MIQRALDIDAASQDSPSAGVRRVAAEAALAAQMIRRWLGQDVDSIASALDALALRLGGENDPRSSAIRIEAMVTSSRLRIENGLDLTGVVDMLRIAVAESRRTPEAEGRGLDASLLQADAAIAEGESPHEALADARRLLAEDP</sequence>
<evidence type="ECO:0000313" key="1">
    <source>
        <dbReference type="EMBL" id="KTR95517.1"/>
    </source>
</evidence>
<dbReference type="OrthoDB" id="5098265at2"/>
<gene>
    <name evidence="1" type="ORF">NS220_05715</name>
</gene>